<dbReference type="GO" id="GO:0046872">
    <property type="term" value="F:metal ion binding"/>
    <property type="evidence" value="ECO:0007669"/>
    <property type="project" value="UniProtKB-KW"/>
</dbReference>
<accession>A0A1G7WEJ7</accession>
<evidence type="ECO:0000313" key="4">
    <source>
        <dbReference type="EMBL" id="SDG70402.1"/>
    </source>
</evidence>
<dbReference type="Gene3D" id="3.40.225.10">
    <property type="entry name" value="Class II aldolase/adducin N-terminal domain"/>
    <property type="match status" value="1"/>
</dbReference>
<dbReference type="SUPFAM" id="SSF53639">
    <property type="entry name" value="AraD/HMP-PK domain-like"/>
    <property type="match status" value="1"/>
</dbReference>
<evidence type="ECO:0000256" key="2">
    <source>
        <dbReference type="ARBA" id="ARBA00023239"/>
    </source>
</evidence>
<dbReference type="PANTHER" id="PTHR22789">
    <property type="entry name" value="FUCULOSE PHOSPHATE ALDOLASE"/>
    <property type="match status" value="1"/>
</dbReference>
<keyword evidence="2" id="KW-0456">Lyase</keyword>
<keyword evidence="5" id="KW-1185">Reference proteome</keyword>
<dbReference type="InterPro" id="IPR050197">
    <property type="entry name" value="Aldolase_class_II_sugar_metab"/>
</dbReference>
<gene>
    <name evidence="4" type="ORF">SAMN05421742_102170</name>
</gene>
<dbReference type="AlphaFoldDB" id="A0A1G7WEJ7"/>
<dbReference type="GO" id="GO:0005829">
    <property type="term" value="C:cytosol"/>
    <property type="evidence" value="ECO:0007669"/>
    <property type="project" value="TreeGrafter"/>
</dbReference>
<dbReference type="EMBL" id="FNCV01000002">
    <property type="protein sequence ID" value="SDG70402.1"/>
    <property type="molecule type" value="Genomic_DNA"/>
</dbReference>
<dbReference type="OrthoDB" id="5291399at2"/>
<dbReference type="STRING" id="83401.SAMN05421742_102170"/>
<dbReference type="GO" id="GO:0016832">
    <property type="term" value="F:aldehyde-lyase activity"/>
    <property type="evidence" value="ECO:0007669"/>
    <property type="project" value="TreeGrafter"/>
</dbReference>
<dbReference type="GO" id="GO:0019323">
    <property type="term" value="P:pentose catabolic process"/>
    <property type="evidence" value="ECO:0007669"/>
    <property type="project" value="TreeGrafter"/>
</dbReference>
<dbReference type="RefSeq" id="WP_092615727.1">
    <property type="nucleotide sequence ID" value="NZ_FNCV01000002.1"/>
</dbReference>
<dbReference type="Proteomes" id="UP000217076">
    <property type="component" value="Unassembled WGS sequence"/>
</dbReference>
<organism evidence="4 5">
    <name type="scientific">Roseospirillum parvum</name>
    <dbReference type="NCBI Taxonomy" id="83401"/>
    <lineage>
        <taxon>Bacteria</taxon>
        <taxon>Pseudomonadati</taxon>
        <taxon>Pseudomonadota</taxon>
        <taxon>Alphaproteobacteria</taxon>
        <taxon>Rhodospirillales</taxon>
        <taxon>Rhodospirillaceae</taxon>
        <taxon>Roseospirillum</taxon>
    </lineage>
</organism>
<dbReference type="InterPro" id="IPR036409">
    <property type="entry name" value="Aldolase_II/adducin_N_sf"/>
</dbReference>
<dbReference type="Pfam" id="PF00596">
    <property type="entry name" value="Aldolase_II"/>
    <property type="match status" value="1"/>
</dbReference>
<dbReference type="InterPro" id="IPR001303">
    <property type="entry name" value="Aldolase_II/adducin_N"/>
</dbReference>
<sequence>MNGLPLRRDRDLVARHQLIDTARELTRRGLRKTTAGNLSVRAGEGLLLTPSGMQSGDLTPRDLPFMDLDGNWEGPLKPSSEWRFHRDILANRPEVGAVIHTHAPFCTTLACHQRGIPAFHYMVGVAGGTDIRCAPYATFGTPELCQAALQALDGRKACLLAHHGMIALGKDLKSALKLTIEVEELAEQYWRCLQLGDPPLLSDAEMSRVLDRFTTYGQTQAAEVG</sequence>
<dbReference type="SMART" id="SM01007">
    <property type="entry name" value="Aldolase_II"/>
    <property type="match status" value="1"/>
</dbReference>
<name>A0A1G7WEJ7_9PROT</name>
<dbReference type="PANTHER" id="PTHR22789:SF0">
    <property type="entry name" value="3-OXO-TETRONATE 4-PHOSPHATE DECARBOXYLASE-RELATED"/>
    <property type="match status" value="1"/>
</dbReference>
<keyword evidence="1" id="KW-0479">Metal-binding</keyword>
<protein>
    <submittedName>
        <fullName evidence="4">L-fuculose-phosphate aldolase</fullName>
    </submittedName>
</protein>
<evidence type="ECO:0000313" key="5">
    <source>
        <dbReference type="Proteomes" id="UP000217076"/>
    </source>
</evidence>
<reference evidence="5" key="1">
    <citation type="submission" date="2016-10" db="EMBL/GenBank/DDBJ databases">
        <authorList>
            <person name="Varghese N."/>
            <person name="Submissions S."/>
        </authorList>
    </citation>
    <scope>NUCLEOTIDE SEQUENCE [LARGE SCALE GENOMIC DNA]</scope>
    <source>
        <strain evidence="5">930I</strain>
    </source>
</reference>
<evidence type="ECO:0000256" key="1">
    <source>
        <dbReference type="ARBA" id="ARBA00022723"/>
    </source>
</evidence>
<evidence type="ECO:0000259" key="3">
    <source>
        <dbReference type="SMART" id="SM01007"/>
    </source>
</evidence>
<proteinExistence type="predicted"/>
<feature type="domain" description="Class II aldolase/adducin N-terminal" evidence="3">
    <location>
        <begin position="16"/>
        <end position="190"/>
    </location>
</feature>